<name>I2FUC6_USTHO</name>
<evidence type="ECO:0000313" key="1">
    <source>
        <dbReference type="EMBL" id="CCF50519.1"/>
    </source>
</evidence>
<dbReference type="AlphaFoldDB" id="I2FUC6"/>
<evidence type="ECO:0000313" key="2">
    <source>
        <dbReference type="Proteomes" id="UP000006174"/>
    </source>
</evidence>
<dbReference type="EMBL" id="CAGI01000155">
    <property type="protein sequence ID" value="CCF50519.1"/>
    <property type="molecule type" value="Genomic_DNA"/>
</dbReference>
<dbReference type="HOGENOM" id="CLU_2401323_0_0_1"/>
<sequence length="93" mass="10329">MVNLEESKLDCLRHGGLSAAVVTLRESAINSTLRIDKQVKSRQQRALSVDVDVGRGTWDVDVDVVRVVFVTLSKVHMALPVVYSHASIRDRKS</sequence>
<accession>I2FUC6</accession>
<organism evidence="1 2">
    <name type="scientific">Ustilago hordei</name>
    <name type="common">Barley covered smut fungus</name>
    <dbReference type="NCBI Taxonomy" id="120017"/>
    <lineage>
        <taxon>Eukaryota</taxon>
        <taxon>Fungi</taxon>
        <taxon>Dikarya</taxon>
        <taxon>Basidiomycota</taxon>
        <taxon>Ustilaginomycotina</taxon>
        <taxon>Ustilaginomycetes</taxon>
        <taxon>Ustilaginales</taxon>
        <taxon>Ustilaginaceae</taxon>
        <taxon>Ustilago</taxon>
    </lineage>
</organism>
<dbReference type="Proteomes" id="UP000006174">
    <property type="component" value="Unassembled WGS sequence"/>
</dbReference>
<reference evidence="1 2" key="1">
    <citation type="journal article" date="2012" name="Plant Cell">
        <title>Genome comparison of barley and maize smut fungi reveals targeted loss of RNA silencing components and species-specific presence of transposable elements.</title>
        <authorList>
            <person name="Laurie J.D."/>
            <person name="Ali S."/>
            <person name="Linning R."/>
            <person name="Mannhaupt G."/>
            <person name="Wong P."/>
            <person name="Gueldener U."/>
            <person name="Muensterkoetter M."/>
            <person name="Moore R."/>
            <person name="Kahmann R."/>
            <person name="Bakkeren G."/>
            <person name="Schirawski J."/>
        </authorList>
    </citation>
    <scope>NUCLEOTIDE SEQUENCE [LARGE SCALE GENOMIC DNA]</scope>
    <source>
        <strain evidence="2">Uh4875-4</strain>
    </source>
</reference>
<comment type="caution">
    <text evidence="1">The sequence shown here is derived from an EMBL/GenBank/DDBJ whole genome shotgun (WGS) entry which is preliminary data.</text>
</comment>
<proteinExistence type="predicted"/>
<protein>
    <submittedName>
        <fullName evidence="1">Uncharacterized protein</fullName>
    </submittedName>
</protein>
<dbReference type="OrthoDB" id="10438243at2759"/>
<gene>
    <name evidence="1" type="ORF">UHOR_05722</name>
</gene>
<keyword evidence="2" id="KW-1185">Reference proteome</keyword>